<name>A0AAD3CKC8_9STRA</name>
<dbReference type="PANTHER" id="PTHR45661">
    <property type="entry name" value="SURFACE ANTIGEN"/>
    <property type="match status" value="1"/>
</dbReference>
<dbReference type="Gene3D" id="3.80.10.10">
    <property type="entry name" value="Ribonuclease Inhibitor"/>
    <property type="match status" value="1"/>
</dbReference>
<dbReference type="InterPro" id="IPR053139">
    <property type="entry name" value="Surface_bspA-like"/>
</dbReference>
<evidence type="ECO:0000313" key="1">
    <source>
        <dbReference type="EMBL" id="GFH46245.1"/>
    </source>
</evidence>
<dbReference type="SUPFAM" id="SSF52058">
    <property type="entry name" value="L domain-like"/>
    <property type="match status" value="1"/>
</dbReference>
<dbReference type="AlphaFoldDB" id="A0AAD3CKC8"/>
<proteinExistence type="predicted"/>
<protein>
    <recommendedName>
        <fullName evidence="3">Leucine-rich repeat domain-containing protein</fullName>
    </recommendedName>
</protein>
<reference evidence="1 2" key="1">
    <citation type="journal article" date="2021" name="Sci. Rep.">
        <title>The genome of the diatom Chaetoceros tenuissimus carries an ancient integrated fragment of an extant virus.</title>
        <authorList>
            <person name="Hongo Y."/>
            <person name="Kimura K."/>
            <person name="Takaki Y."/>
            <person name="Yoshida Y."/>
            <person name="Baba S."/>
            <person name="Kobayashi G."/>
            <person name="Nagasaki K."/>
            <person name="Hano T."/>
            <person name="Tomaru Y."/>
        </authorList>
    </citation>
    <scope>NUCLEOTIDE SEQUENCE [LARGE SCALE GENOMIC DNA]</scope>
    <source>
        <strain evidence="1 2">NIES-3715</strain>
    </source>
</reference>
<dbReference type="InterPro" id="IPR026906">
    <property type="entry name" value="LRR_5"/>
</dbReference>
<evidence type="ECO:0000313" key="2">
    <source>
        <dbReference type="Proteomes" id="UP001054902"/>
    </source>
</evidence>
<accession>A0AAD3CKC8</accession>
<gene>
    <name evidence="1" type="ORF">CTEN210_02719</name>
</gene>
<evidence type="ECO:0008006" key="3">
    <source>
        <dbReference type="Google" id="ProtNLM"/>
    </source>
</evidence>
<dbReference type="Proteomes" id="UP001054902">
    <property type="component" value="Unassembled WGS sequence"/>
</dbReference>
<organism evidence="1 2">
    <name type="scientific">Chaetoceros tenuissimus</name>
    <dbReference type="NCBI Taxonomy" id="426638"/>
    <lineage>
        <taxon>Eukaryota</taxon>
        <taxon>Sar</taxon>
        <taxon>Stramenopiles</taxon>
        <taxon>Ochrophyta</taxon>
        <taxon>Bacillariophyta</taxon>
        <taxon>Coscinodiscophyceae</taxon>
        <taxon>Chaetocerotophycidae</taxon>
        <taxon>Chaetocerotales</taxon>
        <taxon>Chaetocerotaceae</taxon>
        <taxon>Chaetoceros</taxon>
    </lineage>
</organism>
<dbReference type="Pfam" id="PF13306">
    <property type="entry name" value="LRR_5"/>
    <property type="match status" value="1"/>
</dbReference>
<sequence length="263" mass="30515">MRVQTEEWRRFVPGVRMYKGKKTFFYNGELIWDVDTIEDLIYDYDERQTWQVIMILPGVKVIPQHAFYECGNVKTVIMADTVERVEMEAFYLCENLVNIKLSTRLEYIGERAFSFCWSLTSIFIPQSCREICNGAFHSCKKLIILIMPQNIQIGQDVISKTKLSQVCPFIDPLGKGISEEIHEWIKNINADEIFKLHRICSSCHPSEHDIFSIVEQKRSLLSLRQPNSIGITPLEYLCANPFADIDQSKLVSRFVLKMMGETV</sequence>
<keyword evidence="2" id="KW-1185">Reference proteome</keyword>
<comment type="caution">
    <text evidence="1">The sequence shown here is derived from an EMBL/GenBank/DDBJ whole genome shotgun (WGS) entry which is preliminary data.</text>
</comment>
<dbReference type="EMBL" id="BLLK01000022">
    <property type="protein sequence ID" value="GFH46245.1"/>
    <property type="molecule type" value="Genomic_DNA"/>
</dbReference>
<dbReference type="PANTHER" id="PTHR45661:SF3">
    <property type="entry name" value="IG-LIKE DOMAIN-CONTAINING PROTEIN"/>
    <property type="match status" value="1"/>
</dbReference>
<dbReference type="InterPro" id="IPR032675">
    <property type="entry name" value="LRR_dom_sf"/>
</dbReference>